<dbReference type="eggNOG" id="COG0456">
    <property type="taxonomic scope" value="Bacteria"/>
</dbReference>
<keyword evidence="5" id="KW-1185">Reference proteome</keyword>
<dbReference type="RefSeq" id="WP_038592428.1">
    <property type="nucleotide sequence ID" value="NZ_HG938353.1"/>
</dbReference>
<dbReference type="InterPro" id="IPR050832">
    <property type="entry name" value="Bact_Acetyltransf"/>
</dbReference>
<feature type="domain" description="N-acetyltransferase" evidence="3">
    <location>
        <begin position="3"/>
        <end position="173"/>
    </location>
</feature>
<evidence type="ECO:0000256" key="1">
    <source>
        <dbReference type="ARBA" id="ARBA00022679"/>
    </source>
</evidence>
<proteinExistence type="predicted"/>
<dbReference type="KEGG" id="ngg:RG540_CH44130"/>
<dbReference type="PATRIC" id="fig|1028800.3.peg.4470"/>
<dbReference type="PROSITE" id="PS51186">
    <property type="entry name" value="GNAT"/>
    <property type="match status" value="1"/>
</dbReference>
<protein>
    <submittedName>
        <fullName evidence="4">Probable acetyltransferase protein</fullName>
    </submittedName>
</protein>
<evidence type="ECO:0000259" key="3">
    <source>
        <dbReference type="PROSITE" id="PS51186"/>
    </source>
</evidence>
<keyword evidence="2" id="KW-0012">Acyltransferase</keyword>
<name>A0A068SXG3_NEOGA</name>
<dbReference type="Pfam" id="PF00583">
    <property type="entry name" value="Acetyltransf_1"/>
    <property type="match status" value="1"/>
</dbReference>
<sequence length="173" mass="18646">MTVIIRILNAGETRAAITDLSETLSDCVNGGASLGFMLPFAPEDAVGYWQEIADAVEKGGIILAVAEVEGKVVGTVQVGLASKPNQPHRGDLMKLLVHRSARGLGLSRRLMEAVEAEAARRGRTLLVLDTATGSEAEKIYPRFGWERVGVIPDYAMWPQGGFCATTLFYKRVA</sequence>
<reference evidence="5" key="1">
    <citation type="journal article" date="2014" name="BMC Genomics">
        <title>Genome sequencing of two Neorhizobium galegae strains reveals a noeT gene responsible for the unusual acetylation of the nodulation factors.</title>
        <authorList>
            <person name="Osterman J."/>
            <person name="Marsh J."/>
            <person name="Laine P.K."/>
            <person name="Zeng Z."/>
            <person name="Alatalo E."/>
            <person name="Sullivan J.T."/>
            <person name="Young J.P."/>
            <person name="Thomas-Oates J."/>
            <person name="Paulin L."/>
            <person name="Lindstrom K."/>
        </authorList>
    </citation>
    <scope>NUCLEOTIDE SEQUENCE [LARGE SCALE GENOMIC DNA]</scope>
    <source>
        <strain evidence="5">HAMBI 540</strain>
    </source>
</reference>
<dbReference type="InterPro" id="IPR016181">
    <property type="entry name" value="Acyl_CoA_acyltransferase"/>
</dbReference>
<dbReference type="OrthoDB" id="3389160at2"/>
<gene>
    <name evidence="4" type="ORF">RG540_CH44130</name>
</gene>
<dbReference type="AlphaFoldDB" id="A0A068SXG3"/>
<dbReference type="PANTHER" id="PTHR43877">
    <property type="entry name" value="AMINOALKYLPHOSPHONATE N-ACETYLTRANSFERASE-RELATED-RELATED"/>
    <property type="match status" value="1"/>
</dbReference>
<evidence type="ECO:0000256" key="2">
    <source>
        <dbReference type="ARBA" id="ARBA00023315"/>
    </source>
</evidence>
<accession>A0A068SXG3</accession>
<dbReference type="Gene3D" id="3.40.630.30">
    <property type="match status" value="1"/>
</dbReference>
<dbReference type="GeneID" id="24259487"/>
<dbReference type="Proteomes" id="UP000028181">
    <property type="component" value="Chromosome I"/>
</dbReference>
<dbReference type="SUPFAM" id="SSF55729">
    <property type="entry name" value="Acyl-CoA N-acyltransferases (Nat)"/>
    <property type="match status" value="1"/>
</dbReference>
<evidence type="ECO:0000313" key="5">
    <source>
        <dbReference type="Proteomes" id="UP000028181"/>
    </source>
</evidence>
<dbReference type="PANTHER" id="PTHR43877:SF2">
    <property type="entry name" value="AMINOALKYLPHOSPHONATE N-ACETYLTRANSFERASE-RELATED"/>
    <property type="match status" value="1"/>
</dbReference>
<organism evidence="4 5">
    <name type="scientific">Neorhizobium galegae bv. orientalis str. HAMBI 540</name>
    <dbReference type="NCBI Taxonomy" id="1028800"/>
    <lineage>
        <taxon>Bacteria</taxon>
        <taxon>Pseudomonadati</taxon>
        <taxon>Pseudomonadota</taxon>
        <taxon>Alphaproteobacteria</taxon>
        <taxon>Hyphomicrobiales</taxon>
        <taxon>Rhizobiaceae</taxon>
        <taxon>Rhizobium/Agrobacterium group</taxon>
        <taxon>Neorhizobium</taxon>
    </lineage>
</organism>
<evidence type="ECO:0000313" key="4">
    <source>
        <dbReference type="EMBL" id="CDN50554.1"/>
    </source>
</evidence>
<dbReference type="CDD" id="cd04301">
    <property type="entry name" value="NAT_SF"/>
    <property type="match status" value="1"/>
</dbReference>
<dbReference type="InterPro" id="IPR000182">
    <property type="entry name" value="GNAT_dom"/>
</dbReference>
<dbReference type="EMBL" id="HG938353">
    <property type="protein sequence ID" value="CDN50554.1"/>
    <property type="molecule type" value="Genomic_DNA"/>
</dbReference>
<dbReference type="GO" id="GO:0016747">
    <property type="term" value="F:acyltransferase activity, transferring groups other than amino-acyl groups"/>
    <property type="evidence" value="ECO:0007669"/>
    <property type="project" value="InterPro"/>
</dbReference>
<keyword evidence="1 4" id="KW-0808">Transferase</keyword>
<dbReference type="HOGENOM" id="CLU_077728_1_1_5"/>